<evidence type="ECO:0000313" key="2">
    <source>
        <dbReference type="Proteomes" id="UP000317835"/>
    </source>
</evidence>
<protein>
    <recommendedName>
        <fullName evidence="3">Sigma 54 modulation protein / S30EA ribosomal protein</fullName>
    </recommendedName>
</protein>
<sequence>MRVVVRGVGVVVDRAIREHAGRRVGSALGRFGPRLGRVTLRLSIDGGSAVPGVRCGVTLGMPDGSVGVEDSGDEAFEAISRAVDRAGRALGREVDRRRAAI</sequence>
<dbReference type="InterPro" id="IPR036567">
    <property type="entry name" value="RHF-like"/>
</dbReference>
<reference evidence="1 2" key="1">
    <citation type="submission" date="2019-02" db="EMBL/GenBank/DDBJ databases">
        <title>Deep-cultivation of Planctomycetes and their phenomic and genomic characterization uncovers novel biology.</title>
        <authorList>
            <person name="Wiegand S."/>
            <person name="Jogler M."/>
            <person name="Boedeker C."/>
            <person name="Pinto D."/>
            <person name="Vollmers J."/>
            <person name="Rivas-Marin E."/>
            <person name="Kohn T."/>
            <person name="Peeters S.H."/>
            <person name="Heuer A."/>
            <person name="Rast P."/>
            <person name="Oberbeckmann S."/>
            <person name="Bunk B."/>
            <person name="Jeske O."/>
            <person name="Meyerdierks A."/>
            <person name="Storesund J.E."/>
            <person name="Kallscheuer N."/>
            <person name="Luecker S."/>
            <person name="Lage O.M."/>
            <person name="Pohl T."/>
            <person name="Merkel B.J."/>
            <person name="Hornburger P."/>
            <person name="Mueller R.-W."/>
            <person name="Bruemmer F."/>
            <person name="Labrenz M."/>
            <person name="Spormann A.M."/>
            <person name="Op den Camp H."/>
            <person name="Overmann J."/>
            <person name="Amann R."/>
            <person name="Jetten M.S.M."/>
            <person name="Mascher T."/>
            <person name="Medema M.H."/>
            <person name="Devos D.P."/>
            <person name="Kaster A.-K."/>
            <person name="Ovreas L."/>
            <person name="Rohde M."/>
            <person name="Galperin M.Y."/>
            <person name="Jogler C."/>
        </authorList>
    </citation>
    <scope>NUCLEOTIDE SEQUENCE [LARGE SCALE GENOMIC DNA]</scope>
    <source>
        <strain evidence="1 2">ElP</strain>
    </source>
</reference>
<name>A0A518H6K8_9BACT</name>
<dbReference type="Proteomes" id="UP000317835">
    <property type="component" value="Chromosome"/>
</dbReference>
<dbReference type="SUPFAM" id="SSF69754">
    <property type="entry name" value="Ribosome binding protein Y (YfiA homologue)"/>
    <property type="match status" value="1"/>
</dbReference>
<dbReference type="EMBL" id="CP036426">
    <property type="protein sequence ID" value="QDV36480.1"/>
    <property type="molecule type" value="Genomic_DNA"/>
</dbReference>
<dbReference type="OrthoDB" id="5297384at2"/>
<dbReference type="KEGG" id="tpla:ElP_44060"/>
<evidence type="ECO:0008006" key="3">
    <source>
        <dbReference type="Google" id="ProtNLM"/>
    </source>
</evidence>
<dbReference type="Pfam" id="PF02482">
    <property type="entry name" value="Ribosomal_S30AE"/>
    <property type="match status" value="1"/>
</dbReference>
<evidence type="ECO:0000313" key="1">
    <source>
        <dbReference type="EMBL" id="QDV36480.1"/>
    </source>
</evidence>
<proteinExistence type="predicted"/>
<accession>A0A518H6K8</accession>
<organism evidence="1 2">
    <name type="scientific">Tautonia plasticadhaerens</name>
    <dbReference type="NCBI Taxonomy" id="2527974"/>
    <lineage>
        <taxon>Bacteria</taxon>
        <taxon>Pseudomonadati</taxon>
        <taxon>Planctomycetota</taxon>
        <taxon>Planctomycetia</taxon>
        <taxon>Isosphaerales</taxon>
        <taxon>Isosphaeraceae</taxon>
        <taxon>Tautonia</taxon>
    </lineage>
</organism>
<dbReference type="InterPro" id="IPR003489">
    <property type="entry name" value="RHF/RaiA"/>
</dbReference>
<keyword evidence="2" id="KW-1185">Reference proteome</keyword>
<dbReference type="AlphaFoldDB" id="A0A518H6K8"/>
<gene>
    <name evidence="1" type="ORF">ElP_44060</name>
</gene>
<dbReference type="Gene3D" id="3.30.160.100">
    <property type="entry name" value="Ribosome hibernation promotion factor-like"/>
    <property type="match status" value="1"/>
</dbReference>
<dbReference type="RefSeq" id="WP_145272801.1">
    <property type="nucleotide sequence ID" value="NZ_CP036426.1"/>
</dbReference>